<dbReference type="InterPro" id="IPR006026">
    <property type="entry name" value="Peptidase_Metallo"/>
</dbReference>
<dbReference type="GO" id="GO:0008270">
    <property type="term" value="F:zinc ion binding"/>
    <property type="evidence" value="ECO:0007669"/>
    <property type="project" value="UniProtKB-UniRule"/>
</dbReference>
<dbReference type="InterPro" id="IPR017050">
    <property type="entry name" value="Metallopeptidase_nem"/>
</dbReference>
<evidence type="ECO:0000313" key="18">
    <source>
        <dbReference type="EMBL" id="KJH49932.1"/>
    </source>
</evidence>
<feature type="binding site" evidence="14">
    <location>
        <position position="166"/>
    </location>
    <ligand>
        <name>Zn(2+)</name>
        <dbReference type="ChEBI" id="CHEBI:29105"/>
        <note>catalytic</note>
    </ligand>
</feature>
<dbReference type="AlphaFoldDB" id="A0A0D8Y1A6"/>
<dbReference type="CDD" id="cd00041">
    <property type="entry name" value="CUB"/>
    <property type="match status" value="1"/>
</dbReference>
<comment type="caution">
    <text evidence="13">Lacks conserved residue(s) required for the propagation of feature annotation.</text>
</comment>
<feature type="binding site" evidence="14">
    <location>
        <position position="156"/>
    </location>
    <ligand>
        <name>Zn(2+)</name>
        <dbReference type="ChEBI" id="CHEBI:29105"/>
        <note>catalytic</note>
    </ligand>
</feature>
<reference evidence="19" key="2">
    <citation type="journal article" date="2016" name="Sci. Rep.">
        <title>Dictyocaulus viviparus genome, variome and transcriptome elucidate lungworm biology and support future intervention.</title>
        <authorList>
            <person name="McNulty S.N."/>
            <person name="Strube C."/>
            <person name="Rosa B.A."/>
            <person name="Martin J.C."/>
            <person name="Tyagi R."/>
            <person name="Choi Y.J."/>
            <person name="Wang Q."/>
            <person name="Hallsworth Pepin K."/>
            <person name="Zhang X."/>
            <person name="Ozersky P."/>
            <person name="Wilson R.K."/>
            <person name="Sternberg P.W."/>
            <person name="Gasser R.B."/>
            <person name="Mitreva M."/>
        </authorList>
    </citation>
    <scope>NUCLEOTIDE SEQUENCE [LARGE SCALE GENOMIC DNA]</scope>
    <source>
        <strain evidence="19">HannoverDv2000</strain>
    </source>
</reference>
<dbReference type="GO" id="GO:0004222">
    <property type="term" value="F:metalloendopeptidase activity"/>
    <property type="evidence" value="ECO:0007669"/>
    <property type="project" value="UniProtKB-UniRule"/>
</dbReference>
<feature type="binding site" evidence="14">
    <location>
        <position position="160"/>
    </location>
    <ligand>
        <name>Zn(2+)</name>
        <dbReference type="ChEBI" id="CHEBI:29105"/>
        <note>catalytic</note>
    </ligand>
</feature>
<proteinExistence type="predicted"/>
<dbReference type="InterPro" id="IPR000884">
    <property type="entry name" value="TSP1_rpt"/>
</dbReference>
<evidence type="ECO:0000256" key="12">
    <source>
        <dbReference type="PIRNR" id="PIRNR036365"/>
    </source>
</evidence>
<feature type="domain" description="Peptidase M12A" evidence="17">
    <location>
        <begin position="35"/>
        <end position="269"/>
    </location>
</feature>
<dbReference type="PROSITE" id="PS50092">
    <property type="entry name" value="TSP1"/>
    <property type="match status" value="1"/>
</dbReference>
<dbReference type="OrthoDB" id="291007at2759"/>
<evidence type="ECO:0000313" key="19">
    <source>
        <dbReference type="Proteomes" id="UP000053766"/>
    </source>
</evidence>
<evidence type="ECO:0000256" key="2">
    <source>
        <dbReference type="ARBA" id="ARBA00022525"/>
    </source>
</evidence>
<accession>A0A0D8Y1A6</accession>
<evidence type="ECO:0000256" key="8">
    <source>
        <dbReference type="ARBA" id="ARBA00022833"/>
    </source>
</evidence>
<dbReference type="GO" id="GO:0018996">
    <property type="term" value="P:molting cycle, collagen and cuticulin-based cuticle"/>
    <property type="evidence" value="ECO:0007669"/>
    <property type="project" value="InterPro"/>
</dbReference>
<dbReference type="SMART" id="SM00235">
    <property type="entry name" value="ZnMc"/>
    <property type="match status" value="1"/>
</dbReference>
<dbReference type="Gene3D" id="2.60.120.290">
    <property type="entry name" value="Spermadhesin, CUB domain"/>
    <property type="match status" value="1"/>
</dbReference>
<keyword evidence="19" id="KW-1185">Reference proteome</keyword>
<dbReference type="Pfam" id="PF01400">
    <property type="entry name" value="Astacin"/>
    <property type="match status" value="1"/>
</dbReference>
<keyword evidence="8 14" id="KW-0862">Zinc</keyword>
<evidence type="ECO:0000256" key="11">
    <source>
        <dbReference type="ARBA" id="ARBA00023180"/>
    </source>
</evidence>
<reference evidence="18 19" key="1">
    <citation type="submission" date="2013-11" db="EMBL/GenBank/DDBJ databases">
        <title>Draft genome of the bovine lungworm Dictyocaulus viviparus.</title>
        <authorList>
            <person name="Mitreva M."/>
        </authorList>
    </citation>
    <scope>NUCLEOTIDE SEQUENCE [LARGE SCALE GENOMIC DNA]</scope>
    <source>
        <strain evidence="18 19">HannoverDv2000</strain>
    </source>
</reference>
<evidence type="ECO:0000256" key="1">
    <source>
        <dbReference type="ARBA" id="ARBA00004613"/>
    </source>
</evidence>
<keyword evidence="4 14" id="KW-0645">Protease</keyword>
<evidence type="ECO:0000259" key="17">
    <source>
        <dbReference type="PROSITE" id="PS51864"/>
    </source>
</evidence>
<evidence type="ECO:0000256" key="7">
    <source>
        <dbReference type="ARBA" id="ARBA00022801"/>
    </source>
</evidence>
<dbReference type="Proteomes" id="UP000053766">
    <property type="component" value="Unassembled WGS sequence"/>
</dbReference>
<dbReference type="GO" id="GO:0006508">
    <property type="term" value="P:proteolysis"/>
    <property type="evidence" value="ECO:0007669"/>
    <property type="project" value="UniProtKB-KW"/>
</dbReference>
<evidence type="ECO:0000259" key="16">
    <source>
        <dbReference type="PROSITE" id="PS01180"/>
    </source>
</evidence>
<comment type="cofactor">
    <cofactor evidence="14 15">
        <name>Zn(2+)</name>
        <dbReference type="ChEBI" id="CHEBI:29105"/>
    </cofactor>
    <text evidence="14 15">Binds 1 zinc ion per subunit.</text>
</comment>
<dbReference type="PIRSF" id="PIRSF036365">
    <property type="entry name" value="Astacin_nematoda"/>
    <property type="match status" value="1"/>
</dbReference>
<comment type="subcellular location">
    <subcellularLocation>
        <location evidence="1 12">Secreted</location>
    </subcellularLocation>
</comment>
<keyword evidence="6" id="KW-0732">Signal</keyword>
<dbReference type="SUPFAM" id="SSF55486">
    <property type="entry name" value="Metalloproteases ('zincins'), catalytic domain"/>
    <property type="match status" value="1"/>
</dbReference>
<feature type="domain" description="CUB" evidence="16">
    <location>
        <begin position="314"/>
        <end position="461"/>
    </location>
</feature>
<dbReference type="Gene3D" id="3.40.390.10">
    <property type="entry name" value="Collagenase (Catalytic Domain)"/>
    <property type="match status" value="1"/>
</dbReference>
<dbReference type="InterPro" id="IPR024079">
    <property type="entry name" value="MetalloPept_cat_dom_sf"/>
</dbReference>
<keyword evidence="7 14" id="KW-0378">Hydrolase</keyword>
<dbReference type="MEROPS" id="M12.319"/>
<keyword evidence="11" id="KW-0325">Glycoprotein</keyword>
<keyword evidence="9 14" id="KW-0482">Metalloprotease</keyword>
<dbReference type="EMBL" id="KN716220">
    <property type="protein sequence ID" value="KJH49932.1"/>
    <property type="molecule type" value="Genomic_DNA"/>
</dbReference>
<dbReference type="InterPro" id="IPR001506">
    <property type="entry name" value="Peptidase_M12A"/>
</dbReference>
<dbReference type="PROSITE" id="PS01180">
    <property type="entry name" value="CUB"/>
    <property type="match status" value="1"/>
</dbReference>
<dbReference type="InterPro" id="IPR000859">
    <property type="entry name" value="CUB_dom"/>
</dbReference>
<dbReference type="Gene3D" id="2.20.100.10">
    <property type="entry name" value="Thrombospondin type-1 (TSP1) repeat"/>
    <property type="match status" value="1"/>
</dbReference>
<evidence type="ECO:0000256" key="13">
    <source>
        <dbReference type="PROSITE-ProRule" id="PRU00059"/>
    </source>
</evidence>
<evidence type="ECO:0000256" key="15">
    <source>
        <dbReference type="RuleBase" id="RU361183"/>
    </source>
</evidence>
<dbReference type="SMART" id="SM00042">
    <property type="entry name" value="CUB"/>
    <property type="match status" value="1"/>
</dbReference>
<dbReference type="InterPro" id="IPR034035">
    <property type="entry name" value="Astacin-like_dom"/>
</dbReference>
<dbReference type="InterPro" id="IPR035914">
    <property type="entry name" value="Sperma_CUB_dom_sf"/>
</dbReference>
<dbReference type="PANTHER" id="PTHR10127">
    <property type="entry name" value="DISCOIDIN, CUB, EGF, LAMININ , AND ZINC METALLOPROTEASE DOMAIN CONTAINING"/>
    <property type="match status" value="1"/>
</dbReference>
<evidence type="ECO:0000256" key="14">
    <source>
        <dbReference type="PROSITE-ProRule" id="PRU01211"/>
    </source>
</evidence>
<dbReference type="CDD" id="cd04280">
    <property type="entry name" value="ZnMc_astacin_like"/>
    <property type="match status" value="1"/>
</dbReference>
<dbReference type="FunFam" id="3.40.390.10:FF:000028">
    <property type="entry name" value="Zinc metalloproteinase"/>
    <property type="match status" value="1"/>
</dbReference>
<evidence type="ECO:0000256" key="5">
    <source>
        <dbReference type="ARBA" id="ARBA00022723"/>
    </source>
</evidence>
<sequence>MLQGDIFLSEKQAIRMLREMSFAENNMKNERGRRSFDSNPESKWPMPIKYRFHESLDRELNMINGIAPKLSRIKPMIGKHKRDQGYFYAISNIIKAIRNWENATCLIFENSPDVTDAEDHIEFFEGQGCYSMIGRNGGRQGISIGENCVRGGVIEHEIGHAIGLWHQQSRPDSDSYIKVRLIWFFLFHVVTDFILPSYVSDFEKHEKEIDTLGLPYDLGSVMHYGSTAFSTDQSSKTLVTRDPFYQNTIGQREELSFLDIATVNRAYCSDRCNGTNSCENGGYPHPNQCEVCLCPNGLAGDKCDDFEPPRNAECGGKIHVSNEWISIESPGFTDAGYEPDQKCSWLFLAPEGKRIEFKFVDDFSFLCTSTCVDYVEMKISADLRTTGFRFEINVMSYSHSEVLDSGFSCSHAVYDSTLCFTRWCCSNMPKGSYVSETNKAVVIFRSQLTNDIGFKLQARATDLPARTTPTPEIVTTTATTTTVSGTNVWAEWGPWSKCSRSCGGCGIMSRVRICNSRQCE</sequence>
<dbReference type="Pfam" id="PF00431">
    <property type="entry name" value="CUB"/>
    <property type="match status" value="1"/>
</dbReference>
<organism evidence="18 19">
    <name type="scientific">Dictyocaulus viviparus</name>
    <name type="common">Bovine lungworm</name>
    <dbReference type="NCBI Taxonomy" id="29172"/>
    <lineage>
        <taxon>Eukaryota</taxon>
        <taxon>Metazoa</taxon>
        <taxon>Ecdysozoa</taxon>
        <taxon>Nematoda</taxon>
        <taxon>Chromadorea</taxon>
        <taxon>Rhabditida</taxon>
        <taxon>Rhabditina</taxon>
        <taxon>Rhabditomorpha</taxon>
        <taxon>Strongyloidea</taxon>
        <taxon>Metastrongylidae</taxon>
        <taxon>Dictyocaulus</taxon>
    </lineage>
</organism>
<dbReference type="SUPFAM" id="SSF49854">
    <property type="entry name" value="Spermadhesin, CUB domain"/>
    <property type="match status" value="1"/>
</dbReference>
<evidence type="ECO:0000256" key="9">
    <source>
        <dbReference type="ARBA" id="ARBA00023049"/>
    </source>
</evidence>
<evidence type="ECO:0000256" key="10">
    <source>
        <dbReference type="ARBA" id="ARBA00023157"/>
    </source>
</evidence>
<evidence type="ECO:0000256" key="4">
    <source>
        <dbReference type="ARBA" id="ARBA00022670"/>
    </source>
</evidence>
<protein>
    <recommendedName>
        <fullName evidence="12">Zinc metalloproteinase</fullName>
    </recommendedName>
</protein>
<keyword evidence="2 12" id="KW-0964">Secreted</keyword>
<keyword evidence="10" id="KW-1015">Disulfide bond</keyword>
<keyword evidence="5 14" id="KW-0479">Metal-binding</keyword>
<keyword evidence="3" id="KW-0245">EGF-like domain</keyword>
<evidence type="ECO:0000256" key="6">
    <source>
        <dbReference type="ARBA" id="ARBA00022729"/>
    </source>
</evidence>
<dbReference type="PROSITE" id="PS51864">
    <property type="entry name" value="ASTACIN"/>
    <property type="match status" value="1"/>
</dbReference>
<dbReference type="GO" id="GO:0005576">
    <property type="term" value="C:extracellular region"/>
    <property type="evidence" value="ECO:0007669"/>
    <property type="project" value="UniProtKB-SubCell"/>
</dbReference>
<dbReference type="InterPro" id="IPR036383">
    <property type="entry name" value="TSP1_rpt_sf"/>
</dbReference>
<dbReference type="PANTHER" id="PTHR10127:SF849">
    <property type="entry name" value="ZINC METALLOPROTEINASE NAS-36"/>
    <property type="match status" value="1"/>
</dbReference>
<feature type="active site" evidence="14">
    <location>
        <position position="157"/>
    </location>
</feature>
<gene>
    <name evidence="18" type="ORF">DICVIV_03962</name>
</gene>
<dbReference type="PRINTS" id="PR00480">
    <property type="entry name" value="ASTACIN"/>
</dbReference>
<name>A0A0D8Y1A6_DICVI</name>
<evidence type="ECO:0000256" key="3">
    <source>
        <dbReference type="ARBA" id="ARBA00022536"/>
    </source>
</evidence>
<dbReference type="SUPFAM" id="SSF82895">
    <property type="entry name" value="TSP-1 type 1 repeat"/>
    <property type="match status" value="1"/>
</dbReference>